<comment type="caution">
    <text evidence="3">The sequence shown here is derived from an EMBL/GenBank/DDBJ whole genome shotgun (WGS) entry which is preliminary data.</text>
</comment>
<evidence type="ECO:0000313" key="3">
    <source>
        <dbReference type="EMBL" id="HJC22117.1"/>
    </source>
</evidence>
<dbReference type="SUPFAM" id="SSF55826">
    <property type="entry name" value="YbaK/ProRS associated domain"/>
    <property type="match status" value="1"/>
</dbReference>
<dbReference type="Proteomes" id="UP000823891">
    <property type="component" value="Unassembled WGS sequence"/>
</dbReference>
<comment type="similarity">
    <text evidence="1">Belongs to the PRORSD1 family.</text>
</comment>
<gene>
    <name evidence="3" type="ORF">H9761_00240</name>
</gene>
<reference evidence="3" key="2">
    <citation type="submission" date="2021-04" db="EMBL/GenBank/DDBJ databases">
        <authorList>
            <person name="Gilroy R."/>
        </authorList>
    </citation>
    <scope>NUCLEOTIDE SEQUENCE</scope>
    <source>
        <strain evidence="3">USAMLcec2-132</strain>
    </source>
</reference>
<dbReference type="Gene3D" id="3.90.960.10">
    <property type="entry name" value="YbaK/aminoacyl-tRNA synthetase-associated domain"/>
    <property type="match status" value="1"/>
</dbReference>
<organism evidence="3 4">
    <name type="scientific">Candidatus Eisenbergiella merdavium</name>
    <dbReference type="NCBI Taxonomy" id="2838551"/>
    <lineage>
        <taxon>Bacteria</taxon>
        <taxon>Bacillati</taxon>
        <taxon>Bacillota</taxon>
        <taxon>Clostridia</taxon>
        <taxon>Lachnospirales</taxon>
        <taxon>Lachnospiraceae</taxon>
        <taxon>Eisenbergiella</taxon>
    </lineage>
</organism>
<dbReference type="InterPro" id="IPR040285">
    <property type="entry name" value="ProX/PRXD1"/>
</dbReference>
<dbReference type="InterPro" id="IPR036754">
    <property type="entry name" value="YbaK/aa-tRNA-synt-asso_dom_sf"/>
</dbReference>
<dbReference type="GO" id="GO:0002161">
    <property type="term" value="F:aminoacyl-tRNA deacylase activity"/>
    <property type="evidence" value="ECO:0007669"/>
    <property type="project" value="InterPro"/>
</dbReference>
<dbReference type="Pfam" id="PF04073">
    <property type="entry name" value="tRNA_edit"/>
    <property type="match status" value="1"/>
</dbReference>
<dbReference type="AlphaFoldDB" id="A0A9D2NB00"/>
<dbReference type="EMBL" id="DWWS01000003">
    <property type="protein sequence ID" value="HJC22117.1"/>
    <property type="molecule type" value="Genomic_DNA"/>
</dbReference>
<sequence length="179" mass="20876">MHLTKGRPENMTGRREREKRVYELLDQLDIEYEYVDHEPMRTMQDCLEVDRILDAVICKNLFLCNHQKTAYYLLMLPGDKQFRSGEVSRLAGSSRLSFAPPEDMERLLDVSPGSVSVMGLMNDHGRRVRLLMDEEILTQEYFGCHPCVNTTSLRLSVKDLTEKFLRAVEHEPMILRLSR</sequence>
<evidence type="ECO:0000313" key="4">
    <source>
        <dbReference type="Proteomes" id="UP000823891"/>
    </source>
</evidence>
<dbReference type="PANTHER" id="PTHR31423">
    <property type="entry name" value="YBAK DOMAIN-CONTAINING PROTEIN"/>
    <property type="match status" value="1"/>
</dbReference>
<evidence type="ECO:0000256" key="1">
    <source>
        <dbReference type="ARBA" id="ARBA00010201"/>
    </source>
</evidence>
<feature type="domain" description="YbaK/aminoacyl-tRNA synthetase-associated" evidence="2">
    <location>
        <begin position="37"/>
        <end position="161"/>
    </location>
</feature>
<dbReference type="InterPro" id="IPR007214">
    <property type="entry name" value="YbaK/aa-tRNA-synth-assoc-dom"/>
</dbReference>
<dbReference type="PANTHER" id="PTHR31423:SF3">
    <property type="entry name" value="PROLYL-TRNA SYNTHETASE ASSOCIATED DOMAIN-CONTAINING PROTEIN 1-RELATED"/>
    <property type="match status" value="1"/>
</dbReference>
<protein>
    <submittedName>
        <fullName evidence="3">Prolyl-tRNA synthetase associated domain-containing protein</fullName>
    </submittedName>
</protein>
<reference evidence="3" key="1">
    <citation type="journal article" date="2021" name="PeerJ">
        <title>Extensive microbial diversity within the chicken gut microbiome revealed by metagenomics and culture.</title>
        <authorList>
            <person name="Gilroy R."/>
            <person name="Ravi A."/>
            <person name="Getino M."/>
            <person name="Pursley I."/>
            <person name="Horton D.L."/>
            <person name="Alikhan N.F."/>
            <person name="Baker D."/>
            <person name="Gharbi K."/>
            <person name="Hall N."/>
            <person name="Watson M."/>
            <person name="Adriaenssens E.M."/>
            <person name="Foster-Nyarko E."/>
            <person name="Jarju S."/>
            <person name="Secka A."/>
            <person name="Antonio M."/>
            <person name="Oren A."/>
            <person name="Chaudhuri R.R."/>
            <person name="La Ragione R."/>
            <person name="Hildebrand F."/>
            <person name="Pallen M.J."/>
        </authorList>
    </citation>
    <scope>NUCLEOTIDE SEQUENCE</scope>
    <source>
        <strain evidence="3">USAMLcec2-132</strain>
    </source>
</reference>
<evidence type="ECO:0000259" key="2">
    <source>
        <dbReference type="Pfam" id="PF04073"/>
    </source>
</evidence>
<dbReference type="CDD" id="cd04335">
    <property type="entry name" value="PrdX_deacylase"/>
    <property type="match status" value="1"/>
</dbReference>
<proteinExistence type="inferred from homology"/>
<name>A0A9D2NB00_9FIRM</name>
<accession>A0A9D2NB00</accession>